<name>A0A0G4HGN2_9ALVE</name>
<keyword evidence="1" id="KW-0378">Hydrolase</keyword>
<dbReference type="Pfam" id="PF12146">
    <property type="entry name" value="Hydrolase_4"/>
    <property type="match status" value="1"/>
</dbReference>
<dbReference type="InterPro" id="IPR002471">
    <property type="entry name" value="Pept_S9_AS"/>
</dbReference>
<dbReference type="AlphaFoldDB" id="A0A0G4HGN2"/>
<dbReference type="GO" id="GO:0052689">
    <property type="term" value="F:carboxylic ester hydrolase activity"/>
    <property type="evidence" value="ECO:0007669"/>
    <property type="project" value="TreeGrafter"/>
</dbReference>
<organism evidence="3">
    <name type="scientific">Chromera velia CCMP2878</name>
    <dbReference type="NCBI Taxonomy" id="1169474"/>
    <lineage>
        <taxon>Eukaryota</taxon>
        <taxon>Sar</taxon>
        <taxon>Alveolata</taxon>
        <taxon>Colpodellida</taxon>
        <taxon>Chromeraceae</taxon>
        <taxon>Chromera</taxon>
    </lineage>
</organism>
<accession>A0A0G4HGN2</accession>
<reference evidence="3" key="1">
    <citation type="submission" date="2014-11" db="EMBL/GenBank/DDBJ databases">
        <authorList>
            <person name="Otto D Thomas"/>
            <person name="Naeem Raeece"/>
        </authorList>
    </citation>
    <scope>NUCLEOTIDE SEQUENCE</scope>
</reference>
<evidence type="ECO:0000313" key="3">
    <source>
        <dbReference type="EMBL" id="CEM43136.1"/>
    </source>
</evidence>
<dbReference type="PROSITE" id="PS00708">
    <property type="entry name" value="PRO_ENDOPEP_SER"/>
    <property type="match status" value="1"/>
</dbReference>
<evidence type="ECO:0000256" key="1">
    <source>
        <dbReference type="ARBA" id="ARBA00022801"/>
    </source>
</evidence>
<dbReference type="PANTHER" id="PTHR43265">
    <property type="entry name" value="ESTERASE ESTD"/>
    <property type="match status" value="1"/>
</dbReference>
<proteinExistence type="predicted"/>
<dbReference type="VEuPathDB" id="CryptoDB:Cvel_6754"/>
<dbReference type="EMBL" id="CDMZ01002618">
    <property type="protein sequence ID" value="CEM43136.1"/>
    <property type="molecule type" value="Genomic_DNA"/>
</dbReference>
<protein>
    <recommendedName>
        <fullName evidence="2">Serine aminopeptidase S33 domain-containing protein</fullName>
    </recommendedName>
</protein>
<sequence>MGGALCTSAGAVATTAARVGHRAAAFSSINVTFERPATASAPAFQLAGTLNIPSTSESEGSNSTRFPGVVFFSGTGPQDRDGKQGPLDLGTWELLDSLASKGNVVLRWDDRGAGESGLPTGVQPAEMGFHDIMGDGRAALNYLKSRGEVDPERLFLIGHSEGGLIAALLSTEFEDSVAGLVIMSSLGRNLFDVTLMQVEAGMAQLPEEARATNLKLQVEIQTAVREGREPDWNVIGEEMAPVVRETWEKVLPIRKWWREHFLLDTDSIYSAVKCPALVTQGQADFQTHPDLDARRLAAAIVQGGKCIDMSLRVFSGLDHLFKPTGGRPSTLEMYSEDRRVDSSFIKTLADWIASRSVSSSEELRTCASV</sequence>
<evidence type="ECO:0000259" key="2">
    <source>
        <dbReference type="Pfam" id="PF12146"/>
    </source>
</evidence>
<dbReference type="GO" id="GO:0004252">
    <property type="term" value="F:serine-type endopeptidase activity"/>
    <property type="evidence" value="ECO:0007669"/>
    <property type="project" value="InterPro"/>
</dbReference>
<dbReference type="InterPro" id="IPR053145">
    <property type="entry name" value="AB_hydrolase_Est10"/>
</dbReference>
<dbReference type="InterPro" id="IPR029058">
    <property type="entry name" value="AB_hydrolase_fold"/>
</dbReference>
<dbReference type="InterPro" id="IPR022742">
    <property type="entry name" value="Hydrolase_4"/>
</dbReference>
<dbReference type="PANTHER" id="PTHR43265:SF1">
    <property type="entry name" value="ESTERASE ESTD"/>
    <property type="match status" value="1"/>
</dbReference>
<dbReference type="Gene3D" id="3.40.50.1820">
    <property type="entry name" value="alpha/beta hydrolase"/>
    <property type="match status" value="1"/>
</dbReference>
<dbReference type="GO" id="GO:0006508">
    <property type="term" value="P:proteolysis"/>
    <property type="evidence" value="ECO:0007669"/>
    <property type="project" value="InterPro"/>
</dbReference>
<gene>
    <name evidence="3" type="ORF">Cvel_6754</name>
</gene>
<feature type="domain" description="Serine aminopeptidase S33" evidence="2">
    <location>
        <begin position="93"/>
        <end position="186"/>
    </location>
</feature>
<dbReference type="SUPFAM" id="SSF53474">
    <property type="entry name" value="alpha/beta-Hydrolases"/>
    <property type="match status" value="1"/>
</dbReference>